<evidence type="ECO:0000256" key="6">
    <source>
        <dbReference type="SAM" id="Phobius"/>
    </source>
</evidence>
<dbReference type="GO" id="GO:0022857">
    <property type="term" value="F:transmembrane transporter activity"/>
    <property type="evidence" value="ECO:0007669"/>
    <property type="project" value="InterPro"/>
</dbReference>
<evidence type="ECO:0000313" key="8">
    <source>
        <dbReference type="Proteomes" id="UP000250918"/>
    </source>
</evidence>
<dbReference type="InterPro" id="IPR001851">
    <property type="entry name" value="ABC_transp_permease"/>
</dbReference>
<accession>A0A855X8T6</accession>
<feature type="transmembrane region" description="Helical" evidence="6">
    <location>
        <begin position="401"/>
        <end position="420"/>
    </location>
</feature>
<sequence length="458" mass="48350">MAETKKVERKLNARVGFSRFVRDYGMLGVLILLCLLFSVLTLREQQPTGANAASAIEAAFTSLPLSQTNILIAIQPNSEDSLFSEHLKIALTERGFSGITVASGDPSTLRNQCETLAAGNRIDIIVTTRAYAPVMQSILSQIPALGSARLLTPPSYRWPTFLLADNIRNVANQIAVIAIIAIGMTMVIITAGIDLSVGSLIALSAVVAAWLIARFGGTGASTSVMLLSGAAGILLCGASGAFSGLVITRFRIPPFIATLAIMQVAAGVAYIISQGLPIYQIPDSFIILGRGVDPLLKIPYAVILMIALYIIAHILMTRTTVGRYIYAVGGNMEAARLAGIRVNGVLMFVYTLCGMLAGLGGVLMASQLKSGAPTYGITYELYVIAAVVVGGTSLSGGEGRIFGTLIGAFVIAVIQNGMNLTNVESYTQKVVLGLVILVAVLLDRLKQQGLSWRKKKAG</sequence>
<evidence type="ECO:0000256" key="3">
    <source>
        <dbReference type="ARBA" id="ARBA00022692"/>
    </source>
</evidence>
<dbReference type="EMBL" id="PQAP01000045">
    <property type="protein sequence ID" value="PWB73899.1"/>
    <property type="molecule type" value="Genomic_DNA"/>
</dbReference>
<dbReference type="PANTHER" id="PTHR32196:SF72">
    <property type="entry name" value="RIBOSE IMPORT PERMEASE PROTEIN RBSC"/>
    <property type="match status" value="1"/>
</dbReference>
<keyword evidence="4 6" id="KW-1133">Transmembrane helix</keyword>
<feature type="transmembrane region" description="Helical" evidence="6">
    <location>
        <begin position="195"/>
        <end position="213"/>
    </location>
</feature>
<feature type="transmembrane region" description="Helical" evidence="6">
    <location>
        <begin position="255"/>
        <end position="278"/>
    </location>
</feature>
<evidence type="ECO:0000256" key="5">
    <source>
        <dbReference type="ARBA" id="ARBA00023136"/>
    </source>
</evidence>
<dbReference type="Pfam" id="PF02653">
    <property type="entry name" value="BPD_transp_2"/>
    <property type="match status" value="1"/>
</dbReference>
<feature type="transmembrane region" description="Helical" evidence="6">
    <location>
        <begin position="225"/>
        <end position="248"/>
    </location>
</feature>
<feature type="transmembrane region" description="Helical" evidence="6">
    <location>
        <begin position="377"/>
        <end position="394"/>
    </location>
</feature>
<feature type="transmembrane region" description="Helical" evidence="6">
    <location>
        <begin position="345"/>
        <end position="365"/>
    </location>
</feature>
<dbReference type="PANTHER" id="PTHR32196">
    <property type="entry name" value="ABC TRANSPORTER PERMEASE PROTEIN YPHD-RELATED-RELATED"/>
    <property type="match status" value="1"/>
</dbReference>
<evidence type="ECO:0000256" key="4">
    <source>
        <dbReference type="ARBA" id="ARBA00022989"/>
    </source>
</evidence>
<keyword evidence="5 6" id="KW-0472">Membrane</keyword>
<feature type="transmembrane region" description="Helical" evidence="6">
    <location>
        <begin position="21"/>
        <end position="42"/>
    </location>
</feature>
<comment type="caution">
    <text evidence="7">The sequence shown here is derived from an EMBL/GenBank/DDBJ whole genome shotgun (WGS) entry which is preliminary data.</text>
</comment>
<evidence type="ECO:0000256" key="2">
    <source>
        <dbReference type="ARBA" id="ARBA00022475"/>
    </source>
</evidence>
<organism evidence="7 8">
    <name type="scientific">candidate division GN15 bacterium</name>
    <dbReference type="NCBI Taxonomy" id="2072418"/>
    <lineage>
        <taxon>Bacteria</taxon>
        <taxon>candidate division GN15</taxon>
    </lineage>
</organism>
<proteinExistence type="predicted"/>
<keyword evidence="3 6" id="KW-0812">Transmembrane</keyword>
<protein>
    <submittedName>
        <fullName evidence="7">Sugar-transporting ATPase</fullName>
    </submittedName>
</protein>
<keyword evidence="2" id="KW-1003">Cell membrane</keyword>
<feature type="transmembrane region" description="Helical" evidence="6">
    <location>
        <begin position="298"/>
        <end position="316"/>
    </location>
</feature>
<evidence type="ECO:0000256" key="1">
    <source>
        <dbReference type="ARBA" id="ARBA00004651"/>
    </source>
</evidence>
<feature type="transmembrane region" description="Helical" evidence="6">
    <location>
        <begin position="426"/>
        <end position="445"/>
    </location>
</feature>
<comment type="subcellular location">
    <subcellularLocation>
        <location evidence="1">Cell membrane</location>
        <topology evidence="1">Multi-pass membrane protein</topology>
    </subcellularLocation>
</comment>
<dbReference type="Proteomes" id="UP000250918">
    <property type="component" value="Unassembled WGS sequence"/>
</dbReference>
<evidence type="ECO:0000313" key="7">
    <source>
        <dbReference type="EMBL" id="PWB73899.1"/>
    </source>
</evidence>
<dbReference type="GO" id="GO:0005886">
    <property type="term" value="C:plasma membrane"/>
    <property type="evidence" value="ECO:0007669"/>
    <property type="project" value="UniProtKB-SubCell"/>
</dbReference>
<name>A0A855X8T6_9BACT</name>
<dbReference type="CDD" id="cd06579">
    <property type="entry name" value="TM_PBP1_transp_AraH_like"/>
    <property type="match status" value="1"/>
</dbReference>
<gene>
    <name evidence="7" type="ORF">C3F09_04640</name>
</gene>
<dbReference type="AlphaFoldDB" id="A0A855X8T6"/>
<feature type="transmembrane region" description="Helical" evidence="6">
    <location>
        <begin position="170"/>
        <end position="188"/>
    </location>
</feature>
<reference evidence="7 8" key="1">
    <citation type="journal article" date="2018" name="ISME J.">
        <title>A methanotrophic archaeon couples anaerobic oxidation of methane to Fe(III) reduction.</title>
        <authorList>
            <person name="Cai C."/>
            <person name="Leu A.O."/>
            <person name="Xie G.J."/>
            <person name="Guo J."/>
            <person name="Feng Y."/>
            <person name="Zhao J.X."/>
            <person name="Tyson G.W."/>
            <person name="Yuan Z."/>
            <person name="Hu S."/>
        </authorList>
    </citation>
    <scope>NUCLEOTIDE SEQUENCE [LARGE SCALE GENOMIC DNA]</scope>
    <source>
        <strain evidence="7">FeB_12</strain>
    </source>
</reference>